<dbReference type="OrthoDB" id="3784817at2"/>
<feature type="DNA-binding region" description="H-T-H motif" evidence="4">
    <location>
        <begin position="29"/>
        <end position="48"/>
    </location>
</feature>
<dbReference type="FunFam" id="1.10.10.60:FF:000141">
    <property type="entry name" value="TetR family transcriptional regulator"/>
    <property type="match status" value="1"/>
</dbReference>
<dbReference type="GO" id="GO:0045892">
    <property type="term" value="P:negative regulation of DNA-templated transcription"/>
    <property type="evidence" value="ECO:0007669"/>
    <property type="project" value="UniProtKB-ARBA"/>
</dbReference>
<evidence type="ECO:0000313" key="6">
    <source>
        <dbReference type="EMBL" id="TLP71240.1"/>
    </source>
</evidence>
<dbReference type="Pfam" id="PF00440">
    <property type="entry name" value="TetR_N"/>
    <property type="match status" value="1"/>
</dbReference>
<proteinExistence type="predicted"/>
<dbReference type="Pfam" id="PF14246">
    <property type="entry name" value="TetR_C_7"/>
    <property type="match status" value="1"/>
</dbReference>
<evidence type="ECO:0000256" key="2">
    <source>
        <dbReference type="ARBA" id="ARBA00023125"/>
    </source>
</evidence>
<keyword evidence="7" id="KW-1185">Reference proteome</keyword>
<dbReference type="PANTHER" id="PTHR30055">
    <property type="entry name" value="HTH-TYPE TRANSCRIPTIONAL REGULATOR RUTR"/>
    <property type="match status" value="1"/>
</dbReference>
<dbReference type="Gene3D" id="1.10.357.10">
    <property type="entry name" value="Tetracycline Repressor, domain 2"/>
    <property type="match status" value="1"/>
</dbReference>
<dbReference type="GO" id="GO:0000976">
    <property type="term" value="F:transcription cis-regulatory region binding"/>
    <property type="evidence" value="ECO:0007669"/>
    <property type="project" value="TreeGrafter"/>
</dbReference>
<dbReference type="Proteomes" id="UP000306544">
    <property type="component" value="Unassembled WGS sequence"/>
</dbReference>
<protein>
    <submittedName>
        <fullName evidence="6">TetR/AcrR family transcriptional regulator</fullName>
    </submittedName>
</protein>
<dbReference type="PANTHER" id="PTHR30055:SF146">
    <property type="entry name" value="HTH-TYPE TRANSCRIPTIONAL DUAL REGULATOR CECR"/>
    <property type="match status" value="1"/>
</dbReference>
<evidence type="ECO:0000259" key="5">
    <source>
        <dbReference type="PROSITE" id="PS50977"/>
    </source>
</evidence>
<dbReference type="InterPro" id="IPR039536">
    <property type="entry name" value="TetR_C_Proteobacteria"/>
</dbReference>
<dbReference type="InterPro" id="IPR001647">
    <property type="entry name" value="HTH_TetR"/>
</dbReference>
<dbReference type="GO" id="GO:0003700">
    <property type="term" value="F:DNA-binding transcription factor activity"/>
    <property type="evidence" value="ECO:0007669"/>
    <property type="project" value="TreeGrafter"/>
</dbReference>
<keyword evidence="1" id="KW-0805">Transcription regulation</keyword>
<feature type="domain" description="HTH tetR-type" evidence="5">
    <location>
        <begin position="6"/>
        <end position="66"/>
    </location>
</feature>
<dbReference type="AlphaFoldDB" id="A0A5R8ZYA6"/>
<organism evidence="6 7">
    <name type="scientific">Nesterenkonia sphaerica</name>
    <dbReference type="NCBI Taxonomy" id="1804988"/>
    <lineage>
        <taxon>Bacteria</taxon>
        <taxon>Bacillati</taxon>
        <taxon>Actinomycetota</taxon>
        <taxon>Actinomycetes</taxon>
        <taxon>Micrococcales</taxon>
        <taxon>Micrococcaceae</taxon>
        <taxon>Nesterenkonia</taxon>
    </lineage>
</organism>
<dbReference type="EMBL" id="VAWA01000030">
    <property type="protein sequence ID" value="TLP71240.1"/>
    <property type="molecule type" value="Genomic_DNA"/>
</dbReference>
<keyword evidence="3" id="KW-0804">Transcription</keyword>
<evidence type="ECO:0000256" key="3">
    <source>
        <dbReference type="ARBA" id="ARBA00023163"/>
    </source>
</evidence>
<keyword evidence="2 4" id="KW-0238">DNA-binding</keyword>
<dbReference type="SUPFAM" id="SSF46689">
    <property type="entry name" value="Homeodomain-like"/>
    <property type="match status" value="1"/>
</dbReference>
<accession>A0A5R8ZYA6</accession>
<evidence type="ECO:0000256" key="1">
    <source>
        <dbReference type="ARBA" id="ARBA00023015"/>
    </source>
</evidence>
<dbReference type="PROSITE" id="PS50977">
    <property type="entry name" value="HTH_TETR_2"/>
    <property type="match status" value="1"/>
</dbReference>
<evidence type="ECO:0000313" key="7">
    <source>
        <dbReference type="Proteomes" id="UP000306544"/>
    </source>
</evidence>
<dbReference type="PRINTS" id="PR00455">
    <property type="entry name" value="HTHTETR"/>
</dbReference>
<name>A0A5R8ZYA6_9MICC</name>
<gene>
    <name evidence="6" type="ORF">FEF27_12585</name>
</gene>
<evidence type="ECO:0000256" key="4">
    <source>
        <dbReference type="PROSITE-ProRule" id="PRU00335"/>
    </source>
</evidence>
<dbReference type="InterPro" id="IPR050109">
    <property type="entry name" value="HTH-type_TetR-like_transc_reg"/>
</dbReference>
<sequence length="212" mass="23125">MDPRIARSRRAIIDAATTLFLNQGYPATTMDDIAEVAGVSKRTVYNNFPDKEGLFREVVLAVTSFVDEFINEAVRELADAAEVELSLKDLAARLASSVIGDGVVRLRRLIIGEAHRFPDLAADYYRRAPGRVIATLAIEFGELTQQGRLHTPDPELAAEQFAYLTIGAPLDRALFHSHDVGTDSDTLVATAIAGVTTFLAAYGPEARGRRHT</sequence>
<comment type="caution">
    <text evidence="6">The sequence shown here is derived from an EMBL/GenBank/DDBJ whole genome shotgun (WGS) entry which is preliminary data.</text>
</comment>
<dbReference type="InterPro" id="IPR009057">
    <property type="entry name" value="Homeodomain-like_sf"/>
</dbReference>
<reference evidence="6 7" key="1">
    <citation type="submission" date="2019-05" db="EMBL/GenBank/DDBJ databases">
        <title>Nesterenkonia sp. GY239, isolated from the Southern Atlantic Ocean.</title>
        <authorList>
            <person name="Zhang G."/>
        </authorList>
    </citation>
    <scope>NUCLEOTIDE SEQUENCE [LARGE SCALE GENOMIC DNA]</scope>
    <source>
        <strain evidence="6 7">GY239</strain>
    </source>
</reference>